<comment type="caution">
    <text evidence="2">The sequence shown here is derived from an EMBL/GenBank/DDBJ whole genome shotgun (WGS) entry which is preliminary data.</text>
</comment>
<dbReference type="GO" id="GO:0046373">
    <property type="term" value="P:L-arabinose metabolic process"/>
    <property type="evidence" value="ECO:0007669"/>
    <property type="project" value="InterPro"/>
</dbReference>
<dbReference type="AlphaFoldDB" id="X0U1S3"/>
<evidence type="ECO:0000313" key="2">
    <source>
        <dbReference type="EMBL" id="GAF99738.1"/>
    </source>
</evidence>
<proteinExistence type="predicted"/>
<dbReference type="PANTHER" id="PTHR43576">
    <property type="entry name" value="ALPHA-L-ARABINOFURANOSIDASE C-RELATED"/>
    <property type="match status" value="1"/>
</dbReference>
<gene>
    <name evidence="2" type="ORF">S01H1_45209</name>
</gene>
<dbReference type="SMART" id="SM00813">
    <property type="entry name" value="Alpha-L-AF_C"/>
    <property type="match status" value="1"/>
</dbReference>
<dbReference type="EMBL" id="BARS01028872">
    <property type="protein sequence ID" value="GAF99738.1"/>
    <property type="molecule type" value="Genomic_DNA"/>
</dbReference>
<name>X0U1S3_9ZZZZ</name>
<dbReference type="GO" id="GO:0046556">
    <property type="term" value="F:alpha-L-arabinofuranosidase activity"/>
    <property type="evidence" value="ECO:0007669"/>
    <property type="project" value="InterPro"/>
</dbReference>
<feature type="domain" description="Alpha-L-arabinofuranosidase C-terminal" evidence="1">
    <location>
        <begin position="1"/>
        <end position="151"/>
    </location>
</feature>
<dbReference type="Gene3D" id="2.60.40.1180">
    <property type="entry name" value="Golgi alpha-mannosidase II"/>
    <property type="match status" value="1"/>
</dbReference>
<dbReference type="PANTHER" id="PTHR43576:SF3">
    <property type="entry name" value="ALPHA-L-ARABINOFURANOSIDASE C"/>
    <property type="match status" value="1"/>
</dbReference>
<accession>X0U1S3</accession>
<dbReference type="SUPFAM" id="SSF51011">
    <property type="entry name" value="Glycosyl hydrolase domain"/>
    <property type="match status" value="1"/>
</dbReference>
<dbReference type="GO" id="GO:0000272">
    <property type="term" value="P:polysaccharide catabolic process"/>
    <property type="evidence" value="ECO:0007669"/>
    <property type="project" value="TreeGrafter"/>
</dbReference>
<reference evidence="2" key="1">
    <citation type="journal article" date="2014" name="Front. Microbiol.">
        <title>High frequency of phylogenetically diverse reductive dehalogenase-homologous genes in deep subseafloor sedimentary metagenomes.</title>
        <authorList>
            <person name="Kawai M."/>
            <person name="Futagami T."/>
            <person name="Toyoda A."/>
            <person name="Takaki Y."/>
            <person name="Nishi S."/>
            <person name="Hori S."/>
            <person name="Arai W."/>
            <person name="Tsubouchi T."/>
            <person name="Morono Y."/>
            <person name="Uchiyama I."/>
            <person name="Ito T."/>
            <person name="Fujiyama A."/>
            <person name="Inagaki F."/>
            <person name="Takami H."/>
        </authorList>
    </citation>
    <scope>NUCLEOTIDE SEQUENCE</scope>
    <source>
        <strain evidence="2">Expedition CK06-06</strain>
    </source>
</reference>
<feature type="non-terminal residue" evidence="2">
    <location>
        <position position="1"/>
    </location>
</feature>
<evidence type="ECO:0000259" key="1">
    <source>
        <dbReference type="SMART" id="SM00813"/>
    </source>
</evidence>
<dbReference type="InterPro" id="IPR010720">
    <property type="entry name" value="Alpha-L-AF_C"/>
</dbReference>
<dbReference type="InterPro" id="IPR013780">
    <property type="entry name" value="Glyco_hydro_b"/>
</dbReference>
<sequence length="160" mass="17842">LVNVLGAIHTDKGGLYLTPIFRAFELFVNHTGEIVLDALVNSESYNIEAKAFLDERKLKLANVPYLDASVTLSRSKDKLYIAAVNYHKEKEIECPIFLEGFSPSAEAKVYELSGPDVMAVNDFDDPEKVKIKTGMIKNAASKFNYSFPPHSCTVIELNVR</sequence>
<dbReference type="Pfam" id="PF06964">
    <property type="entry name" value="Alpha-L-AF_C"/>
    <property type="match status" value="1"/>
</dbReference>
<protein>
    <recommendedName>
        <fullName evidence="1">Alpha-L-arabinofuranosidase C-terminal domain-containing protein</fullName>
    </recommendedName>
</protein>
<organism evidence="2">
    <name type="scientific">marine sediment metagenome</name>
    <dbReference type="NCBI Taxonomy" id="412755"/>
    <lineage>
        <taxon>unclassified sequences</taxon>
        <taxon>metagenomes</taxon>
        <taxon>ecological metagenomes</taxon>
    </lineage>
</organism>